<reference evidence="1 2" key="1">
    <citation type="submission" date="2014-04" db="EMBL/GenBank/DDBJ databases">
        <authorList>
            <consortium name="DOE Joint Genome Institute"/>
            <person name="Kuo A."/>
            <person name="Kohler A."/>
            <person name="Costa M.D."/>
            <person name="Nagy L.G."/>
            <person name="Floudas D."/>
            <person name="Copeland A."/>
            <person name="Barry K.W."/>
            <person name="Cichocki N."/>
            <person name="Veneault-Fourrey C."/>
            <person name="LaButti K."/>
            <person name="Lindquist E.A."/>
            <person name="Lipzen A."/>
            <person name="Lundell T."/>
            <person name="Morin E."/>
            <person name="Murat C."/>
            <person name="Sun H."/>
            <person name="Tunlid A."/>
            <person name="Henrissat B."/>
            <person name="Grigoriev I.V."/>
            <person name="Hibbett D.S."/>
            <person name="Martin F."/>
            <person name="Nordberg H.P."/>
            <person name="Cantor M.N."/>
            <person name="Hua S.X."/>
        </authorList>
    </citation>
    <scope>NUCLEOTIDE SEQUENCE [LARGE SCALE GENOMIC DNA]</scope>
    <source>
        <strain evidence="1 2">441</strain>
    </source>
</reference>
<dbReference type="EMBL" id="KN833897">
    <property type="protein sequence ID" value="KIK15286.1"/>
    <property type="molecule type" value="Genomic_DNA"/>
</dbReference>
<gene>
    <name evidence="1" type="ORF">PISMIDRAFT_329154</name>
</gene>
<organism evidence="1 2">
    <name type="scientific">Pisolithus microcarpus 441</name>
    <dbReference type="NCBI Taxonomy" id="765257"/>
    <lineage>
        <taxon>Eukaryota</taxon>
        <taxon>Fungi</taxon>
        <taxon>Dikarya</taxon>
        <taxon>Basidiomycota</taxon>
        <taxon>Agaricomycotina</taxon>
        <taxon>Agaricomycetes</taxon>
        <taxon>Agaricomycetidae</taxon>
        <taxon>Boletales</taxon>
        <taxon>Sclerodermatineae</taxon>
        <taxon>Pisolithaceae</taxon>
        <taxon>Pisolithus</taxon>
    </lineage>
</organism>
<evidence type="ECO:0000313" key="2">
    <source>
        <dbReference type="Proteomes" id="UP000054018"/>
    </source>
</evidence>
<dbReference type="HOGENOM" id="CLU_1982436_0_0_1"/>
<evidence type="ECO:0000313" key="1">
    <source>
        <dbReference type="EMBL" id="KIK15286.1"/>
    </source>
</evidence>
<keyword evidence="2" id="KW-1185">Reference proteome</keyword>
<protein>
    <submittedName>
        <fullName evidence="1">Uncharacterized protein</fullName>
    </submittedName>
</protein>
<name>A0A0C9YF96_9AGAM</name>
<dbReference type="Proteomes" id="UP000054018">
    <property type="component" value="Unassembled WGS sequence"/>
</dbReference>
<proteinExistence type="predicted"/>
<reference evidence="2" key="2">
    <citation type="submission" date="2015-01" db="EMBL/GenBank/DDBJ databases">
        <title>Evolutionary Origins and Diversification of the Mycorrhizal Mutualists.</title>
        <authorList>
            <consortium name="DOE Joint Genome Institute"/>
            <consortium name="Mycorrhizal Genomics Consortium"/>
            <person name="Kohler A."/>
            <person name="Kuo A."/>
            <person name="Nagy L.G."/>
            <person name="Floudas D."/>
            <person name="Copeland A."/>
            <person name="Barry K.W."/>
            <person name="Cichocki N."/>
            <person name="Veneault-Fourrey C."/>
            <person name="LaButti K."/>
            <person name="Lindquist E.A."/>
            <person name="Lipzen A."/>
            <person name="Lundell T."/>
            <person name="Morin E."/>
            <person name="Murat C."/>
            <person name="Riley R."/>
            <person name="Ohm R."/>
            <person name="Sun H."/>
            <person name="Tunlid A."/>
            <person name="Henrissat B."/>
            <person name="Grigoriev I.V."/>
            <person name="Hibbett D.S."/>
            <person name="Martin F."/>
        </authorList>
    </citation>
    <scope>NUCLEOTIDE SEQUENCE [LARGE SCALE GENOMIC DNA]</scope>
    <source>
        <strain evidence="2">441</strain>
    </source>
</reference>
<sequence length="126" mass="14021">MLDSVAGPVLTPGARRGNECRTISEKSTSDYCKFTRLARTTLDRSYLMETCIASMKWNGRPGSRLKPIPPTVLCMPNDTLFHSDRHCTVLVSPSEQALKSNPRSCGDMYTQVHIESQGAWTINDVD</sequence>
<accession>A0A0C9YF96</accession>
<dbReference type="AlphaFoldDB" id="A0A0C9YF96"/>